<dbReference type="RefSeq" id="WP_277105278.1">
    <property type="nucleotide sequence ID" value="NZ_BAAAJS010000019.1"/>
</dbReference>
<evidence type="ECO:0000256" key="5">
    <source>
        <dbReference type="ARBA" id="ARBA00023136"/>
    </source>
</evidence>
<feature type="transmembrane region" description="Helical" evidence="6">
    <location>
        <begin position="159"/>
        <end position="178"/>
    </location>
</feature>
<keyword evidence="3 6" id="KW-0812">Transmembrane</keyword>
<evidence type="ECO:0000256" key="1">
    <source>
        <dbReference type="ARBA" id="ARBA00004651"/>
    </source>
</evidence>
<sequence length="411" mass="42767">MRAFLFSNSLDALAGSIAAFTLSLYLVSASAISPVELAILNAAPVSVVVLLSTACAQFVDRVGARRLLPGVLVVKTALLLCLVLLVAAGLMGPWAAIVISTVLALAGIGSDQCQLSLSRDFPDNQLSTLVSRLSAADKMASIVAPSMVGFLVLHARTEFAFGLAFALSAASVFAFYHFRRTSPVSATCEDSTPEPSFWAGFQVIRRDRVLAATIGLACAGNFGLALGDVVMPFLLLQDLGLHAHHYGMLASAGGAAALAAAFVAPRIIDHWDTRRIVVVTSVVAFLLSTLPVCAWFFGYLAPAIVMDIGWAMVMTVQNIAVSTFISTRVAKDVIARVFAAYGTIGMGLVPVFVLLGGGLAQASSIGVPLALWPVLTAISLLIFLPPLVRTADGGGGVDTHKKAPTVADGEG</sequence>
<feature type="transmembrane region" description="Helical" evidence="6">
    <location>
        <begin position="246"/>
        <end position="264"/>
    </location>
</feature>
<feature type="transmembrane region" description="Helical" evidence="6">
    <location>
        <begin position="12"/>
        <end position="32"/>
    </location>
</feature>
<dbReference type="InterPro" id="IPR011701">
    <property type="entry name" value="MFS"/>
</dbReference>
<gene>
    <name evidence="7" type="ORF">J2S37_001166</name>
</gene>
<feature type="transmembrane region" description="Helical" evidence="6">
    <location>
        <begin position="71"/>
        <end position="88"/>
    </location>
</feature>
<evidence type="ECO:0000313" key="7">
    <source>
        <dbReference type="EMBL" id="MDR7354628.1"/>
    </source>
</evidence>
<dbReference type="EMBL" id="JAVDYF010000001">
    <property type="protein sequence ID" value="MDR7354628.1"/>
    <property type="molecule type" value="Genomic_DNA"/>
</dbReference>
<evidence type="ECO:0000256" key="6">
    <source>
        <dbReference type="SAM" id="Phobius"/>
    </source>
</evidence>
<dbReference type="Proteomes" id="UP001183619">
    <property type="component" value="Unassembled WGS sequence"/>
</dbReference>
<feature type="transmembrane region" description="Helical" evidence="6">
    <location>
        <begin position="303"/>
        <end position="325"/>
    </location>
</feature>
<dbReference type="Gene3D" id="1.20.1250.20">
    <property type="entry name" value="MFS general substrate transporter like domains"/>
    <property type="match status" value="1"/>
</dbReference>
<evidence type="ECO:0000256" key="4">
    <source>
        <dbReference type="ARBA" id="ARBA00022989"/>
    </source>
</evidence>
<proteinExistence type="predicted"/>
<keyword evidence="2" id="KW-1003">Cell membrane</keyword>
<keyword evidence="4 6" id="KW-1133">Transmembrane helix</keyword>
<comment type="subcellular location">
    <subcellularLocation>
        <location evidence="1">Cell membrane</location>
        <topology evidence="1">Multi-pass membrane protein</topology>
    </subcellularLocation>
</comment>
<dbReference type="SUPFAM" id="SSF103473">
    <property type="entry name" value="MFS general substrate transporter"/>
    <property type="match status" value="1"/>
</dbReference>
<feature type="transmembrane region" description="Helical" evidence="6">
    <location>
        <begin position="276"/>
        <end position="297"/>
    </location>
</feature>
<reference evidence="7 8" key="1">
    <citation type="submission" date="2023-07" db="EMBL/GenBank/DDBJ databases">
        <title>Sequencing the genomes of 1000 actinobacteria strains.</title>
        <authorList>
            <person name="Klenk H.-P."/>
        </authorList>
    </citation>
    <scope>NUCLEOTIDE SEQUENCE [LARGE SCALE GENOMIC DNA]</scope>
    <source>
        <strain evidence="7 8">DSM 44508</strain>
    </source>
</reference>
<protein>
    <submittedName>
        <fullName evidence="7">MFS family permease</fullName>
    </submittedName>
</protein>
<feature type="transmembrane region" description="Helical" evidence="6">
    <location>
        <begin position="38"/>
        <end position="59"/>
    </location>
</feature>
<dbReference type="PANTHER" id="PTHR23513">
    <property type="entry name" value="INTEGRAL MEMBRANE EFFLUX PROTEIN-RELATED"/>
    <property type="match status" value="1"/>
</dbReference>
<keyword evidence="8" id="KW-1185">Reference proteome</keyword>
<evidence type="ECO:0000256" key="3">
    <source>
        <dbReference type="ARBA" id="ARBA00022692"/>
    </source>
</evidence>
<dbReference type="InterPro" id="IPR036259">
    <property type="entry name" value="MFS_trans_sf"/>
</dbReference>
<name>A0ABU2BA61_9CORY</name>
<keyword evidence="5 6" id="KW-0472">Membrane</keyword>
<feature type="transmembrane region" description="Helical" evidence="6">
    <location>
        <begin position="365"/>
        <end position="384"/>
    </location>
</feature>
<accession>A0ABU2BA61</accession>
<comment type="caution">
    <text evidence="7">The sequence shown here is derived from an EMBL/GenBank/DDBJ whole genome shotgun (WGS) entry which is preliminary data.</text>
</comment>
<dbReference type="PANTHER" id="PTHR23513:SF6">
    <property type="entry name" value="MAJOR FACILITATOR SUPERFAMILY ASSOCIATED DOMAIN-CONTAINING PROTEIN"/>
    <property type="match status" value="1"/>
</dbReference>
<evidence type="ECO:0000313" key="8">
    <source>
        <dbReference type="Proteomes" id="UP001183619"/>
    </source>
</evidence>
<feature type="transmembrane region" description="Helical" evidence="6">
    <location>
        <begin position="337"/>
        <end position="359"/>
    </location>
</feature>
<dbReference type="Pfam" id="PF07690">
    <property type="entry name" value="MFS_1"/>
    <property type="match status" value="1"/>
</dbReference>
<organism evidence="7 8">
    <name type="scientific">Corynebacterium felinum</name>
    <dbReference type="NCBI Taxonomy" id="131318"/>
    <lineage>
        <taxon>Bacteria</taxon>
        <taxon>Bacillati</taxon>
        <taxon>Actinomycetota</taxon>
        <taxon>Actinomycetes</taxon>
        <taxon>Mycobacteriales</taxon>
        <taxon>Corynebacteriaceae</taxon>
        <taxon>Corynebacterium</taxon>
    </lineage>
</organism>
<feature type="transmembrane region" description="Helical" evidence="6">
    <location>
        <begin position="209"/>
        <end position="234"/>
    </location>
</feature>
<evidence type="ECO:0000256" key="2">
    <source>
        <dbReference type="ARBA" id="ARBA00022475"/>
    </source>
</evidence>